<accession>A0ABT2IZE7</accession>
<organism evidence="1 2">
    <name type="scientific">Chryseobacterium herbae</name>
    <dbReference type="NCBI Taxonomy" id="2976476"/>
    <lineage>
        <taxon>Bacteria</taxon>
        <taxon>Pseudomonadati</taxon>
        <taxon>Bacteroidota</taxon>
        <taxon>Flavobacteriia</taxon>
        <taxon>Flavobacteriales</taxon>
        <taxon>Weeksellaceae</taxon>
        <taxon>Chryseobacterium group</taxon>
        <taxon>Chryseobacterium</taxon>
    </lineage>
</organism>
<comment type="caution">
    <text evidence="1">The sequence shown here is derived from an EMBL/GenBank/DDBJ whole genome shotgun (WGS) entry which is preliminary data.</text>
</comment>
<sequence length="166" mass="18778">MLRDGDGPTVIMNKSIQHLAQFDRENPDVITIDSGVVNTVSKNIGNKKYIDNLAEIIIHEGGHWADYTIDHASKESEPLFKTSFKSKSGIGDAGDNWEAVYFGTDTQFSASDRDIISEKFDGIRRNNAAKDFRQQREIGDLKSQKKPSILDIYKKPKDNLRVRPCY</sequence>
<dbReference type="Proteomes" id="UP001525566">
    <property type="component" value="Unassembled WGS sequence"/>
</dbReference>
<keyword evidence="2" id="KW-1185">Reference proteome</keyword>
<name>A0ABT2IZE7_9FLAO</name>
<dbReference type="RefSeq" id="WP_259840630.1">
    <property type="nucleotide sequence ID" value="NZ_JAOAMU010000007.1"/>
</dbReference>
<gene>
    <name evidence="1" type="ORF">N0B48_19290</name>
</gene>
<protein>
    <submittedName>
        <fullName evidence="1">Uncharacterized protein</fullName>
    </submittedName>
</protein>
<proteinExistence type="predicted"/>
<evidence type="ECO:0000313" key="2">
    <source>
        <dbReference type="Proteomes" id="UP001525566"/>
    </source>
</evidence>
<evidence type="ECO:0000313" key="1">
    <source>
        <dbReference type="EMBL" id="MCT2564042.1"/>
    </source>
</evidence>
<dbReference type="EMBL" id="JAOAMU010000007">
    <property type="protein sequence ID" value="MCT2564042.1"/>
    <property type="molecule type" value="Genomic_DNA"/>
</dbReference>
<reference evidence="1 2" key="1">
    <citation type="submission" date="2022-09" db="EMBL/GenBank/DDBJ databases">
        <title>Chryseobacterium oleae sp.nov., isolated from the inter-root soil of Pyrola calliantha H. Andr. in Tibet.</title>
        <authorList>
            <person name="Li Z."/>
        </authorList>
    </citation>
    <scope>NUCLEOTIDE SEQUENCE [LARGE SCALE GENOMIC DNA]</scope>
    <source>
        <strain evidence="2">pc1-10</strain>
    </source>
</reference>